<keyword evidence="3" id="KW-1133">Transmembrane helix</keyword>
<dbReference type="GO" id="GO:0008654">
    <property type="term" value="P:phospholipid biosynthetic process"/>
    <property type="evidence" value="ECO:0007669"/>
    <property type="project" value="InterPro"/>
</dbReference>
<dbReference type="Gene3D" id="1.20.120.1760">
    <property type="match status" value="1"/>
</dbReference>
<proteinExistence type="inferred from homology"/>
<dbReference type="InterPro" id="IPR048254">
    <property type="entry name" value="CDP_ALCOHOL_P_TRANSF_CS"/>
</dbReference>
<comment type="caution">
    <text evidence="4">The sequence shown here is derived from an EMBL/GenBank/DDBJ whole genome shotgun (WGS) entry which is preliminary data.</text>
</comment>
<evidence type="ECO:0000313" key="4">
    <source>
        <dbReference type="EMBL" id="RKE97573.1"/>
    </source>
</evidence>
<feature type="transmembrane region" description="Helical" evidence="3">
    <location>
        <begin position="49"/>
        <end position="71"/>
    </location>
</feature>
<sequence>MAMLCLPGLLVMAYSIGAMAGMFLATVVFVAGVGLALRGLRTYPHAGIGLCNLVTLFRFMLVTVVIAALMAPDAADWPVFIIAATALVLDGVDGWLARLSGHSSAFGASFDMEVDGVLAMTLALLAYTSGQAGVIVVLLGLPMYAFRAAQIAWPWLRGDLPPRFSRKLVCVIQIAVLIVIALPVTAQPLTDMLALPTILALVWSFTLDIRALWIARSCAS</sequence>
<name>A0A420DTS5_9RHOB</name>
<feature type="transmembrane region" description="Helical" evidence="3">
    <location>
        <begin position="192"/>
        <end position="213"/>
    </location>
</feature>
<dbReference type="RefSeq" id="WP_025060962.1">
    <property type="nucleotide sequence ID" value="NZ_RAQK01000001.1"/>
</dbReference>
<dbReference type="InterPro" id="IPR043130">
    <property type="entry name" value="CDP-OH_PTrfase_TM_dom"/>
</dbReference>
<dbReference type="Proteomes" id="UP000284407">
    <property type="component" value="Unassembled WGS sequence"/>
</dbReference>
<dbReference type="EMBL" id="RAQK01000001">
    <property type="protein sequence ID" value="RKE97573.1"/>
    <property type="molecule type" value="Genomic_DNA"/>
</dbReference>
<organism evidence="4 5">
    <name type="scientific">Sulfitobacter guttiformis</name>
    <dbReference type="NCBI Taxonomy" id="74349"/>
    <lineage>
        <taxon>Bacteria</taxon>
        <taxon>Pseudomonadati</taxon>
        <taxon>Pseudomonadota</taxon>
        <taxon>Alphaproteobacteria</taxon>
        <taxon>Rhodobacterales</taxon>
        <taxon>Roseobacteraceae</taxon>
        <taxon>Sulfitobacter</taxon>
    </lineage>
</organism>
<dbReference type="InterPro" id="IPR000462">
    <property type="entry name" value="CDP-OH_P_trans"/>
</dbReference>
<keyword evidence="3" id="KW-0812">Transmembrane</keyword>
<gene>
    <name evidence="4" type="ORF">C8N30_2184</name>
</gene>
<dbReference type="GO" id="GO:0016780">
    <property type="term" value="F:phosphotransferase activity, for other substituted phosphate groups"/>
    <property type="evidence" value="ECO:0007669"/>
    <property type="project" value="InterPro"/>
</dbReference>
<dbReference type="STRING" id="1443111.Z949_247"/>
<comment type="similarity">
    <text evidence="2">Belongs to the CDP-alcohol phosphatidyltransferase class-I family.</text>
</comment>
<dbReference type="AlphaFoldDB" id="A0A420DTS5"/>
<evidence type="ECO:0000256" key="3">
    <source>
        <dbReference type="SAM" id="Phobius"/>
    </source>
</evidence>
<feature type="transmembrane region" description="Helical" evidence="3">
    <location>
        <begin position="12"/>
        <end position="37"/>
    </location>
</feature>
<dbReference type="Pfam" id="PF01066">
    <property type="entry name" value="CDP-OH_P_transf"/>
    <property type="match status" value="1"/>
</dbReference>
<keyword evidence="3" id="KW-0472">Membrane</keyword>
<evidence type="ECO:0000256" key="1">
    <source>
        <dbReference type="ARBA" id="ARBA00022679"/>
    </source>
</evidence>
<feature type="transmembrane region" description="Helical" evidence="3">
    <location>
        <begin position="168"/>
        <end position="186"/>
    </location>
</feature>
<keyword evidence="5" id="KW-1185">Reference proteome</keyword>
<dbReference type="PROSITE" id="PS00379">
    <property type="entry name" value="CDP_ALCOHOL_P_TRANSF"/>
    <property type="match status" value="1"/>
</dbReference>
<accession>A0A420DTS5</accession>
<reference evidence="4 5" key="1">
    <citation type="submission" date="2018-09" db="EMBL/GenBank/DDBJ databases">
        <title>Genomic Encyclopedia of Archaeal and Bacterial Type Strains, Phase II (KMG-II): from individual species to whole genera.</title>
        <authorList>
            <person name="Goeker M."/>
        </authorList>
    </citation>
    <scope>NUCLEOTIDE SEQUENCE [LARGE SCALE GENOMIC DNA]</scope>
    <source>
        <strain evidence="4 5">DSM 11458</strain>
    </source>
</reference>
<evidence type="ECO:0000256" key="2">
    <source>
        <dbReference type="RuleBase" id="RU003750"/>
    </source>
</evidence>
<evidence type="ECO:0000313" key="5">
    <source>
        <dbReference type="Proteomes" id="UP000284407"/>
    </source>
</evidence>
<dbReference type="GO" id="GO:0016020">
    <property type="term" value="C:membrane"/>
    <property type="evidence" value="ECO:0007669"/>
    <property type="project" value="InterPro"/>
</dbReference>
<keyword evidence="1 2" id="KW-0808">Transferase</keyword>
<protein>
    <submittedName>
        <fullName evidence="4">Phosphatidylglycerophosphate synthase</fullName>
    </submittedName>
</protein>